<sequence>MPIKGLTEKRRMPRIGKIHLGIKVTKNKKGEDCAPYPKSR</sequence>
<name>X1SMK6_9ZZZZ</name>
<reference evidence="1" key="1">
    <citation type="journal article" date="2014" name="Front. Microbiol.">
        <title>High frequency of phylogenetically diverse reductive dehalogenase-homologous genes in deep subseafloor sedimentary metagenomes.</title>
        <authorList>
            <person name="Kawai M."/>
            <person name="Futagami T."/>
            <person name="Toyoda A."/>
            <person name="Takaki Y."/>
            <person name="Nishi S."/>
            <person name="Hori S."/>
            <person name="Arai W."/>
            <person name="Tsubouchi T."/>
            <person name="Morono Y."/>
            <person name="Uchiyama I."/>
            <person name="Ito T."/>
            <person name="Fujiyama A."/>
            <person name="Inagaki F."/>
            <person name="Takami H."/>
        </authorList>
    </citation>
    <scope>NUCLEOTIDE SEQUENCE</scope>
    <source>
        <strain evidence="1">Expedition CK06-06</strain>
    </source>
</reference>
<gene>
    <name evidence="1" type="ORF">S12H4_36810</name>
</gene>
<organism evidence="1">
    <name type="scientific">marine sediment metagenome</name>
    <dbReference type="NCBI Taxonomy" id="412755"/>
    <lineage>
        <taxon>unclassified sequences</taxon>
        <taxon>metagenomes</taxon>
        <taxon>ecological metagenomes</taxon>
    </lineage>
</organism>
<feature type="non-terminal residue" evidence="1">
    <location>
        <position position="40"/>
    </location>
</feature>
<proteinExistence type="predicted"/>
<evidence type="ECO:0000313" key="1">
    <source>
        <dbReference type="EMBL" id="GAI94173.1"/>
    </source>
</evidence>
<accession>X1SMK6</accession>
<dbReference type="AlphaFoldDB" id="X1SMK6"/>
<comment type="caution">
    <text evidence="1">The sequence shown here is derived from an EMBL/GenBank/DDBJ whole genome shotgun (WGS) entry which is preliminary data.</text>
</comment>
<dbReference type="EMBL" id="BARW01021978">
    <property type="protein sequence ID" value="GAI94173.1"/>
    <property type="molecule type" value="Genomic_DNA"/>
</dbReference>
<protein>
    <submittedName>
        <fullName evidence="1">Uncharacterized protein</fullName>
    </submittedName>
</protein>